<accession>A0A840MZI6</accession>
<dbReference type="EMBL" id="JACHIJ010000002">
    <property type="protein sequence ID" value="MBB5051128.1"/>
    <property type="molecule type" value="Genomic_DNA"/>
</dbReference>
<gene>
    <name evidence="1" type="ORF">HNQ36_001082</name>
</gene>
<evidence type="ECO:0000313" key="1">
    <source>
        <dbReference type="EMBL" id="MBB5051128.1"/>
    </source>
</evidence>
<dbReference type="Proteomes" id="UP000521227">
    <property type="component" value="Unassembled WGS sequence"/>
</dbReference>
<proteinExistence type="predicted"/>
<comment type="caution">
    <text evidence="1">The sequence shown here is derived from an EMBL/GenBank/DDBJ whole genome shotgun (WGS) entry which is preliminary data.</text>
</comment>
<sequence length="56" mass="5377">MAWPIVIVESGGIPVTEAANGLGTPVEVAANGAGTAVTIVESGGLPVVGTPPPEEP</sequence>
<protein>
    <submittedName>
        <fullName evidence="1">Uncharacterized protein</fullName>
    </submittedName>
</protein>
<organism evidence="1 2">
    <name type="scientific">Afipia massiliensis</name>
    <dbReference type="NCBI Taxonomy" id="211460"/>
    <lineage>
        <taxon>Bacteria</taxon>
        <taxon>Pseudomonadati</taxon>
        <taxon>Pseudomonadota</taxon>
        <taxon>Alphaproteobacteria</taxon>
        <taxon>Hyphomicrobiales</taxon>
        <taxon>Nitrobacteraceae</taxon>
        <taxon>Afipia</taxon>
    </lineage>
</organism>
<reference evidence="1 2" key="1">
    <citation type="submission" date="2020-08" db="EMBL/GenBank/DDBJ databases">
        <title>Genomic Encyclopedia of Type Strains, Phase IV (KMG-IV): sequencing the most valuable type-strain genomes for metagenomic binning, comparative biology and taxonomic classification.</title>
        <authorList>
            <person name="Goeker M."/>
        </authorList>
    </citation>
    <scope>NUCLEOTIDE SEQUENCE [LARGE SCALE GENOMIC DNA]</scope>
    <source>
        <strain evidence="1 2">DSM 17498</strain>
    </source>
</reference>
<evidence type="ECO:0000313" key="2">
    <source>
        <dbReference type="Proteomes" id="UP000521227"/>
    </source>
</evidence>
<dbReference type="AlphaFoldDB" id="A0A840MZI6"/>
<dbReference type="RefSeq" id="WP_184082915.1">
    <property type="nucleotide sequence ID" value="NZ_JACHIJ010000002.1"/>
</dbReference>
<name>A0A840MZI6_9BRAD</name>